<dbReference type="HAMAP" id="MF_01852">
    <property type="entry name" value="TsaC"/>
    <property type="match status" value="1"/>
</dbReference>
<organism evidence="11 12">
    <name type="scientific">Azomonas macrocytogenes</name>
    <name type="common">Azotobacter macrocytogenes</name>
    <dbReference type="NCBI Taxonomy" id="69962"/>
    <lineage>
        <taxon>Bacteria</taxon>
        <taxon>Pseudomonadati</taxon>
        <taxon>Pseudomonadota</taxon>
        <taxon>Gammaproteobacteria</taxon>
        <taxon>Pseudomonadales</taxon>
        <taxon>Pseudomonadaceae</taxon>
        <taxon>Azomonas</taxon>
    </lineage>
</organism>
<comment type="similarity">
    <text evidence="9">Belongs to the SUA5 family. TsaC subfamily.</text>
</comment>
<dbReference type="PANTHER" id="PTHR17490:SF18">
    <property type="entry name" value="THREONYLCARBAMOYL-AMP SYNTHASE"/>
    <property type="match status" value="1"/>
</dbReference>
<keyword evidence="3 9" id="KW-0808">Transferase</keyword>
<sequence length="185" mass="20550">MIGNWRLRQAARAVRSGGVIAYPTEAVWGLGCDPWNDDAVQRLLALKNRPEHKGLILIAGHRNQFDFLLDDLPPIWLERLSGSWPGPYTWLVPHRGRLPEWICGRHDSVALRVTDHPLVRDLCALTGPLVSTSANPAGHPAARSRLRVEQYFPGLLDDVLNGPLGGRRNPSLIRDLRSGEVIRAG</sequence>
<evidence type="ECO:0000256" key="7">
    <source>
        <dbReference type="ARBA" id="ARBA00022840"/>
    </source>
</evidence>
<keyword evidence="7 9" id="KW-0067">ATP-binding</keyword>
<dbReference type="Gene3D" id="3.90.870.10">
    <property type="entry name" value="DHBP synthase"/>
    <property type="match status" value="1"/>
</dbReference>
<keyword evidence="12" id="KW-1185">Reference proteome</keyword>
<dbReference type="GO" id="GO:0000049">
    <property type="term" value="F:tRNA binding"/>
    <property type="evidence" value="ECO:0007669"/>
    <property type="project" value="TreeGrafter"/>
</dbReference>
<comment type="catalytic activity">
    <reaction evidence="8 9">
        <text>L-threonine + hydrogencarbonate + ATP = L-threonylcarbamoyladenylate + diphosphate + H2O</text>
        <dbReference type="Rhea" id="RHEA:36407"/>
        <dbReference type="ChEBI" id="CHEBI:15377"/>
        <dbReference type="ChEBI" id="CHEBI:17544"/>
        <dbReference type="ChEBI" id="CHEBI:30616"/>
        <dbReference type="ChEBI" id="CHEBI:33019"/>
        <dbReference type="ChEBI" id="CHEBI:57926"/>
        <dbReference type="ChEBI" id="CHEBI:73682"/>
        <dbReference type="EC" id="2.7.7.87"/>
    </reaction>
</comment>
<evidence type="ECO:0000313" key="12">
    <source>
        <dbReference type="Proteomes" id="UP000549250"/>
    </source>
</evidence>
<comment type="caution">
    <text evidence="11">The sequence shown here is derived from an EMBL/GenBank/DDBJ whole genome shotgun (WGS) entry which is preliminary data.</text>
</comment>
<dbReference type="GO" id="GO:0005524">
    <property type="term" value="F:ATP binding"/>
    <property type="evidence" value="ECO:0007669"/>
    <property type="project" value="UniProtKB-UniRule"/>
</dbReference>
<comment type="function">
    <text evidence="9">Required for the formation of a threonylcarbamoyl group on adenosine at position 37 (t(6)A37) in tRNAs that read codons beginning with adenine. Catalyzes the conversion of L-threonine, HCO(3)(-)/CO(2) and ATP to give threonylcarbamoyl-AMP (TC-AMP) as the acyladenylate intermediate, with the release of diphosphate.</text>
</comment>
<evidence type="ECO:0000256" key="4">
    <source>
        <dbReference type="ARBA" id="ARBA00022694"/>
    </source>
</evidence>
<evidence type="ECO:0000256" key="1">
    <source>
        <dbReference type="ARBA" id="ARBA00004496"/>
    </source>
</evidence>
<evidence type="ECO:0000256" key="2">
    <source>
        <dbReference type="ARBA" id="ARBA00022490"/>
    </source>
</evidence>
<dbReference type="GO" id="GO:0002949">
    <property type="term" value="P:tRNA threonylcarbamoyladenosine modification"/>
    <property type="evidence" value="ECO:0007669"/>
    <property type="project" value="UniProtKB-UniRule"/>
</dbReference>
<dbReference type="Pfam" id="PF01300">
    <property type="entry name" value="Sua5_yciO_yrdC"/>
    <property type="match status" value="1"/>
</dbReference>
<evidence type="ECO:0000256" key="8">
    <source>
        <dbReference type="ARBA" id="ARBA00048366"/>
    </source>
</evidence>
<keyword evidence="6 9" id="KW-0547">Nucleotide-binding</keyword>
<dbReference type="InterPro" id="IPR050156">
    <property type="entry name" value="TC-AMP_synthase_SUA5"/>
</dbReference>
<evidence type="ECO:0000256" key="3">
    <source>
        <dbReference type="ARBA" id="ARBA00022679"/>
    </source>
</evidence>
<dbReference type="GO" id="GO:0006450">
    <property type="term" value="P:regulation of translational fidelity"/>
    <property type="evidence" value="ECO:0007669"/>
    <property type="project" value="TreeGrafter"/>
</dbReference>
<evidence type="ECO:0000259" key="10">
    <source>
        <dbReference type="PROSITE" id="PS51163"/>
    </source>
</evidence>
<dbReference type="EMBL" id="JACHXI010000005">
    <property type="protein sequence ID" value="MBB3103028.1"/>
    <property type="molecule type" value="Genomic_DNA"/>
</dbReference>
<dbReference type="GO" id="GO:0061710">
    <property type="term" value="F:L-threonylcarbamoyladenylate synthase"/>
    <property type="evidence" value="ECO:0007669"/>
    <property type="project" value="UniProtKB-EC"/>
</dbReference>
<evidence type="ECO:0000313" key="11">
    <source>
        <dbReference type="EMBL" id="MBB3103028.1"/>
    </source>
</evidence>
<evidence type="ECO:0000256" key="6">
    <source>
        <dbReference type="ARBA" id="ARBA00022741"/>
    </source>
</evidence>
<dbReference type="PANTHER" id="PTHR17490">
    <property type="entry name" value="SUA5"/>
    <property type="match status" value="1"/>
</dbReference>
<dbReference type="InterPro" id="IPR023535">
    <property type="entry name" value="TC-AMP_synthase"/>
</dbReference>
<comment type="subcellular location">
    <subcellularLocation>
        <location evidence="1 9">Cytoplasm</location>
    </subcellularLocation>
</comment>
<gene>
    <name evidence="9" type="primary">tsaC</name>
    <name evidence="11" type="ORF">FHR87_001423</name>
</gene>
<accession>A0A839T1Q1</accession>
<dbReference type="InterPro" id="IPR006070">
    <property type="entry name" value="Sua5-like_dom"/>
</dbReference>
<dbReference type="GO" id="GO:0003725">
    <property type="term" value="F:double-stranded RNA binding"/>
    <property type="evidence" value="ECO:0007669"/>
    <property type="project" value="InterPro"/>
</dbReference>
<dbReference type="InterPro" id="IPR017945">
    <property type="entry name" value="DHBP_synth_RibB-like_a/b_dom"/>
</dbReference>
<evidence type="ECO:0000256" key="9">
    <source>
        <dbReference type="HAMAP-Rule" id="MF_01852"/>
    </source>
</evidence>
<dbReference type="EC" id="2.7.7.87" evidence="9"/>
<protein>
    <recommendedName>
        <fullName evidence="9">Threonylcarbamoyl-AMP synthase</fullName>
        <shortName evidence="9">TC-AMP synthase</shortName>
        <ecNumber evidence="9">2.7.7.87</ecNumber>
    </recommendedName>
    <alternativeName>
        <fullName evidence="9">L-threonylcarbamoyladenylate synthase</fullName>
    </alternativeName>
    <alternativeName>
        <fullName evidence="9">t(6)A37 threonylcarbamoyladenosine biosynthesis protein TsaC</fullName>
    </alternativeName>
    <alternativeName>
        <fullName evidence="9">tRNA threonylcarbamoyladenosine biosynthesis protein TsaC</fullName>
    </alternativeName>
</protein>
<name>A0A839T1Q1_AZOMA</name>
<feature type="domain" description="YrdC-like" evidence="10">
    <location>
        <begin position="4"/>
        <end position="185"/>
    </location>
</feature>
<dbReference type="Proteomes" id="UP000549250">
    <property type="component" value="Unassembled WGS sequence"/>
</dbReference>
<dbReference type="GO" id="GO:0005737">
    <property type="term" value="C:cytoplasm"/>
    <property type="evidence" value="ECO:0007669"/>
    <property type="project" value="UniProtKB-SubCell"/>
</dbReference>
<dbReference type="FunFam" id="3.90.870.10:FF:000004">
    <property type="entry name" value="Threonylcarbamoyl-AMP synthase"/>
    <property type="match status" value="1"/>
</dbReference>
<keyword evidence="5 9" id="KW-0548">Nucleotidyltransferase</keyword>
<keyword evidence="4 9" id="KW-0819">tRNA processing</keyword>
<dbReference type="RefSeq" id="WP_183165995.1">
    <property type="nucleotide sequence ID" value="NZ_JACHXI010000005.1"/>
</dbReference>
<evidence type="ECO:0000256" key="5">
    <source>
        <dbReference type="ARBA" id="ARBA00022695"/>
    </source>
</evidence>
<dbReference type="SUPFAM" id="SSF55821">
    <property type="entry name" value="YrdC/RibB"/>
    <property type="match status" value="1"/>
</dbReference>
<reference evidence="11 12" key="1">
    <citation type="submission" date="2020-08" db="EMBL/GenBank/DDBJ databases">
        <title>Genomic Encyclopedia of Type Strains, Phase III (KMG-III): the genomes of soil and plant-associated and newly described type strains.</title>
        <authorList>
            <person name="Whitman W."/>
        </authorList>
    </citation>
    <scope>NUCLEOTIDE SEQUENCE [LARGE SCALE GENOMIC DNA]</scope>
    <source>
        <strain evidence="11 12">CECT 4462</strain>
    </source>
</reference>
<keyword evidence="2 9" id="KW-0963">Cytoplasm</keyword>
<dbReference type="PROSITE" id="PS51163">
    <property type="entry name" value="YRDC"/>
    <property type="match status" value="1"/>
</dbReference>
<dbReference type="AlphaFoldDB" id="A0A839T1Q1"/>
<proteinExistence type="inferred from homology"/>